<feature type="region of interest" description="Disordered" evidence="1">
    <location>
        <begin position="1"/>
        <end position="40"/>
    </location>
</feature>
<protein>
    <submittedName>
        <fullName evidence="2">Uncharacterized protein</fullName>
    </submittedName>
</protein>
<proteinExistence type="predicted"/>
<keyword evidence="3" id="KW-1185">Reference proteome</keyword>
<evidence type="ECO:0000313" key="2">
    <source>
        <dbReference type="EMBL" id="KAF5835425.1"/>
    </source>
</evidence>
<accession>A0ABQ7GLD1</accession>
<sequence length="358" mass="38794">MAPTSPLPVQPQPAPELQPLPLPPLLPEPASPLGNSSRSLSPPLAALLPASGFEVPISAQEIVQVPAPQHHPLNRLAPDPRKLSIVQERCKRLLAVAHSGDIDLVLARCDSVLDELEPTMPSSQFAMGSIEPASKRMRTTSKSTLRHTHTTGIWKGAATKPGRPNVKRASASAKQPQGRGAAILSSARPVVSVNYSPFSKRRAQLVANFGRQPNFELFSMTSADVPEFVPLSLTATPPEQYPEPPVDFSSRLAYFANCAPIDPTFKQRTQPWFAARSVACTASATAAILGVGFGYSDNHFRMFDEQQQPQPLQDISLPMEWGLRHEMCGIAPVMRSLKQVPLPVIRAPGPHAFRSVCL</sequence>
<reference evidence="2" key="1">
    <citation type="submission" date="2017-08" db="EMBL/GenBank/DDBJ databases">
        <authorList>
            <person name="Polle J.E."/>
            <person name="Barry K."/>
            <person name="Cushman J."/>
            <person name="Schmutz J."/>
            <person name="Tran D."/>
            <person name="Hathwaick L.T."/>
            <person name="Yim W.C."/>
            <person name="Jenkins J."/>
            <person name="Mckie-Krisberg Z.M."/>
            <person name="Prochnik S."/>
            <person name="Lindquist E."/>
            <person name="Dockter R.B."/>
            <person name="Adam C."/>
            <person name="Molina H."/>
            <person name="Bunkerborg J."/>
            <person name="Jin E."/>
            <person name="Buchheim M."/>
            <person name="Magnuson J."/>
        </authorList>
    </citation>
    <scope>NUCLEOTIDE SEQUENCE</scope>
    <source>
        <strain evidence="2">CCAP 19/18</strain>
    </source>
</reference>
<organism evidence="2 3">
    <name type="scientific">Dunaliella salina</name>
    <name type="common">Green alga</name>
    <name type="synonym">Protococcus salinus</name>
    <dbReference type="NCBI Taxonomy" id="3046"/>
    <lineage>
        <taxon>Eukaryota</taxon>
        <taxon>Viridiplantae</taxon>
        <taxon>Chlorophyta</taxon>
        <taxon>core chlorophytes</taxon>
        <taxon>Chlorophyceae</taxon>
        <taxon>CS clade</taxon>
        <taxon>Chlamydomonadales</taxon>
        <taxon>Dunaliellaceae</taxon>
        <taxon>Dunaliella</taxon>
    </lineage>
</organism>
<dbReference type="Proteomes" id="UP000815325">
    <property type="component" value="Unassembled WGS sequence"/>
</dbReference>
<evidence type="ECO:0000313" key="3">
    <source>
        <dbReference type="Proteomes" id="UP000815325"/>
    </source>
</evidence>
<comment type="caution">
    <text evidence="2">The sequence shown here is derived from an EMBL/GenBank/DDBJ whole genome shotgun (WGS) entry which is preliminary data.</text>
</comment>
<name>A0ABQ7GLD1_DUNSA</name>
<dbReference type="EMBL" id="MU069706">
    <property type="protein sequence ID" value="KAF5835425.1"/>
    <property type="molecule type" value="Genomic_DNA"/>
</dbReference>
<feature type="region of interest" description="Disordered" evidence="1">
    <location>
        <begin position="154"/>
        <end position="180"/>
    </location>
</feature>
<feature type="compositionally biased region" description="Pro residues" evidence="1">
    <location>
        <begin position="1"/>
        <end position="30"/>
    </location>
</feature>
<gene>
    <name evidence="2" type="ORF">DUNSADRAFT_7460</name>
</gene>
<evidence type="ECO:0000256" key="1">
    <source>
        <dbReference type="SAM" id="MobiDB-lite"/>
    </source>
</evidence>